<gene>
    <name evidence="1" type="ORF">L596_010707</name>
</gene>
<name>A0A4U5PJB9_STECR</name>
<dbReference type="Proteomes" id="UP000298663">
    <property type="component" value="Unassembled WGS sequence"/>
</dbReference>
<comment type="caution">
    <text evidence="1">The sequence shown here is derived from an EMBL/GenBank/DDBJ whole genome shotgun (WGS) entry which is preliminary data.</text>
</comment>
<proteinExistence type="predicted"/>
<dbReference type="EMBL" id="AZBU02000002">
    <property type="protein sequence ID" value="TKR96728.1"/>
    <property type="molecule type" value="Genomic_DNA"/>
</dbReference>
<protein>
    <submittedName>
        <fullName evidence="1">Uncharacterized protein</fullName>
    </submittedName>
</protein>
<reference evidence="1 2" key="2">
    <citation type="journal article" date="2019" name="G3 (Bethesda)">
        <title>Hybrid Assembly of the Genome of the Entomopathogenic Nematode Steinernema carpocapsae Identifies the X-Chromosome.</title>
        <authorList>
            <person name="Serra L."/>
            <person name="Macchietto M."/>
            <person name="Macias-Munoz A."/>
            <person name="McGill C.J."/>
            <person name="Rodriguez I.M."/>
            <person name="Rodriguez B."/>
            <person name="Murad R."/>
            <person name="Mortazavi A."/>
        </authorList>
    </citation>
    <scope>NUCLEOTIDE SEQUENCE [LARGE SCALE GENOMIC DNA]</scope>
    <source>
        <strain evidence="1 2">ALL</strain>
    </source>
</reference>
<reference evidence="1 2" key="1">
    <citation type="journal article" date="2015" name="Genome Biol.">
        <title>Comparative genomics of Steinernema reveals deeply conserved gene regulatory networks.</title>
        <authorList>
            <person name="Dillman A.R."/>
            <person name="Macchietto M."/>
            <person name="Porter C.F."/>
            <person name="Rogers A."/>
            <person name="Williams B."/>
            <person name="Antoshechkin I."/>
            <person name="Lee M.M."/>
            <person name="Goodwin Z."/>
            <person name="Lu X."/>
            <person name="Lewis E.E."/>
            <person name="Goodrich-Blair H."/>
            <person name="Stock S.P."/>
            <person name="Adams B.J."/>
            <person name="Sternberg P.W."/>
            <person name="Mortazavi A."/>
        </authorList>
    </citation>
    <scope>NUCLEOTIDE SEQUENCE [LARGE SCALE GENOMIC DNA]</scope>
    <source>
        <strain evidence="1 2">ALL</strain>
    </source>
</reference>
<keyword evidence="2" id="KW-1185">Reference proteome</keyword>
<dbReference type="AlphaFoldDB" id="A0A4U5PJB9"/>
<organism evidence="1 2">
    <name type="scientific">Steinernema carpocapsae</name>
    <name type="common">Entomopathogenic nematode</name>
    <dbReference type="NCBI Taxonomy" id="34508"/>
    <lineage>
        <taxon>Eukaryota</taxon>
        <taxon>Metazoa</taxon>
        <taxon>Ecdysozoa</taxon>
        <taxon>Nematoda</taxon>
        <taxon>Chromadorea</taxon>
        <taxon>Rhabditida</taxon>
        <taxon>Tylenchina</taxon>
        <taxon>Panagrolaimomorpha</taxon>
        <taxon>Strongyloidoidea</taxon>
        <taxon>Steinernematidae</taxon>
        <taxon>Steinernema</taxon>
    </lineage>
</organism>
<sequence length="71" mass="8315">MRAYLTDFALFICFAFVFLMTSALIDSIYEFRSSAVTTTINHFKFPGASHFDSKSDFNQNHGEMFFRLLWI</sequence>
<evidence type="ECO:0000313" key="2">
    <source>
        <dbReference type="Proteomes" id="UP000298663"/>
    </source>
</evidence>
<evidence type="ECO:0000313" key="1">
    <source>
        <dbReference type="EMBL" id="TKR96728.1"/>
    </source>
</evidence>
<accession>A0A4U5PJB9</accession>